<evidence type="ECO:0000313" key="3">
    <source>
        <dbReference type="EMBL" id="HGF33080.1"/>
    </source>
</evidence>
<protein>
    <submittedName>
        <fullName evidence="3">Uncharacterized protein</fullName>
    </submittedName>
</protein>
<name>A0A7C3V6G8_9BACT</name>
<comment type="caution">
    <text evidence="3">The sequence shown here is derived from an EMBL/GenBank/DDBJ whole genome shotgun (WGS) entry which is preliminary data.</text>
</comment>
<feature type="transmembrane region" description="Helical" evidence="2">
    <location>
        <begin position="32"/>
        <end position="50"/>
    </location>
</feature>
<organism evidence="3">
    <name type="scientific">Desulfobacca acetoxidans</name>
    <dbReference type="NCBI Taxonomy" id="60893"/>
    <lineage>
        <taxon>Bacteria</taxon>
        <taxon>Pseudomonadati</taxon>
        <taxon>Thermodesulfobacteriota</taxon>
        <taxon>Desulfobaccia</taxon>
        <taxon>Desulfobaccales</taxon>
        <taxon>Desulfobaccaceae</taxon>
        <taxon>Desulfobacca</taxon>
    </lineage>
</organism>
<feature type="region of interest" description="Disordered" evidence="1">
    <location>
        <begin position="59"/>
        <end position="81"/>
    </location>
</feature>
<accession>A0A7C3V6G8</accession>
<feature type="compositionally biased region" description="Pro residues" evidence="1">
    <location>
        <begin position="68"/>
        <end position="81"/>
    </location>
</feature>
<gene>
    <name evidence="3" type="ORF">ENW96_01655</name>
</gene>
<proteinExistence type="predicted"/>
<keyword evidence="2" id="KW-1133">Transmembrane helix</keyword>
<sequence>MQHLFAIFFRLFFAFLAAKFLARVFGLDNLMVLIGLTLLFLANIYLFDYLDHRSRTSWRRRAQAQPSDPAPEIPLPPPPPE</sequence>
<reference evidence="3" key="1">
    <citation type="journal article" date="2020" name="mSystems">
        <title>Genome- and Community-Level Interaction Insights into Carbon Utilization and Element Cycling Functions of Hydrothermarchaeota in Hydrothermal Sediment.</title>
        <authorList>
            <person name="Zhou Z."/>
            <person name="Liu Y."/>
            <person name="Xu W."/>
            <person name="Pan J."/>
            <person name="Luo Z.H."/>
            <person name="Li M."/>
        </authorList>
    </citation>
    <scope>NUCLEOTIDE SEQUENCE [LARGE SCALE GENOMIC DNA]</scope>
    <source>
        <strain evidence="3">SpSt-897</strain>
    </source>
</reference>
<dbReference type="EMBL" id="DTMF01000044">
    <property type="protein sequence ID" value="HGF33080.1"/>
    <property type="molecule type" value="Genomic_DNA"/>
</dbReference>
<dbReference type="AlphaFoldDB" id="A0A7C3V6G8"/>
<keyword evidence="2" id="KW-0472">Membrane</keyword>
<keyword evidence="2" id="KW-0812">Transmembrane</keyword>
<evidence type="ECO:0000256" key="2">
    <source>
        <dbReference type="SAM" id="Phobius"/>
    </source>
</evidence>
<evidence type="ECO:0000256" key="1">
    <source>
        <dbReference type="SAM" id="MobiDB-lite"/>
    </source>
</evidence>